<comment type="caution">
    <text evidence="2">The sequence shown here is derived from an EMBL/GenBank/DDBJ whole genome shotgun (WGS) entry which is preliminary data.</text>
</comment>
<protein>
    <recommendedName>
        <fullName evidence="4">LSU ribosomal protein L21p</fullName>
    </recommendedName>
</protein>
<keyword evidence="3" id="KW-1185">Reference proteome</keyword>
<feature type="coiled-coil region" evidence="1">
    <location>
        <begin position="34"/>
        <end position="61"/>
    </location>
</feature>
<proteinExistence type="predicted"/>
<evidence type="ECO:0000313" key="3">
    <source>
        <dbReference type="Proteomes" id="UP001549773"/>
    </source>
</evidence>
<dbReference type="RefSeq" id="WP_354617424.1">
    <property type="nucleotide sequence ID" value="NZ_JBEWYP010000002.1"/>
</dbReference>
<accession>A0ABV2TTJ2</accession>
<evidence type="ECO:0000256" key="1">
    <source>
        <dbReference type="SAM" id="Coils"/>
    </source>
</evidence>
<dbReference type="EMBL" id="JBEWYP010000002">
    <property type="protein sequence ID" value="MET7028587.1"/>
    <property type="molecule type" value="Genomic_DNA"/>
</dbReference>
<name>A0ABV2TTJ2_9FLAO</name>
<organism evidence="2 3">
    <name type="scientific">Sediminicola luteus</name>
    <dbReference type="NCBI Taxonomy" id="319238"/>
    <lineage>
        <taxon>Bacteria</taxon>
        <taxon>Pseudomonadati</taxon>
        <taxon>Bacteroidota</taxon>
        <taxon>Flavobacteriia</taxon>
        <taxon>Flavobacteriales</taxon>
        <taxon>Flavobacteriaceae</taxon>
        <taxon>Sediminicola</taxon>
    </lineage>
</organism>
<evidence type="ECO:0000313" key="2">
    <source>
        <dbReference type="EMBL" id="MET7028587.1"/>
    </source>
</evidence>
<gene>
    <name evidence="2" type="ORF">ABXZ32_04230</name>
</gene>
<dbReference type="Proteomes" id="UP001549773">
    <property type="component" value="Unassembled WGS sequence"/>
</dbReference>
<reference evidence="2 3" key="1">
    <citation type="submission" date="2024-07" db="EMBL/GenBank/DDBJ databases">
        <title>The genome sequence of type strain Sediminicola luteus GDMCC 1.2596T.</title>
        <authorList>
            <person name="Liu Y."/>
        </authorList>
    </citation>
    <scope>NUCLEOTIDE SEQUENCE [LARGE SCALE GENOMIC DNA]</scope>
    <source>
        <strain evidence="2 3">GDMCC 1.2596</strain>
    </source>
</reference>
<evidence type="ECO:0008006" key="4">
    <source>
        <dbReference type="Google" id="ProtNLM"/>
    </source>
</evidence>
<keyword evidence="1" id="KW-0175">Coiled coil</keyword>
<sequence length="177" mass="19922">MSWLLLALFGIICTILGYLWGKSVTDTTNNSGELKMLQDSNAKLMNDLEGCKQKLASQRTKANTPEIKKSSVAVVPEAYFNTELAKKSFGKKIKLNDLKVIEGIGPKIEKLFHNFDIKSWENLSEASVNKCQEVLDSGGDRYRIHNPGSWPMQAKMAHEGKWKALARWQEEHKAGKL</sequence>